<evidence type="ECO:0000256" key="1">
    <source>
        <dbReference type="SAM" id="MobiDB-lite"/>
    </source>
</evidence>
<evidence type="ECO:0000313" key="3">
    <source>
        <dbReference type="Proteomes" id="UP000185936"/>
    </source>
</evidence>
<dbReference type="AlphaFoldDB" id="A0A1N7G987"/>
<sequence>MPVLEPDRQIRTGTGTAQPVAESDDCFASGPYRQS</sequence>
<dbReference type="Proteomes" id="UP000185936">
    <property type="component" value="Unassembled WGS sequence"/>
</dbReference>
<dbReference type="EMBL" id="FTNR01000010">
    <property type="protein sequence ID" value="SIS09026.1"/>
    <property type="molecule type" value="Genomic_DNA"/>
</dbReference>
<accession>A0A1N7G987</accession>
<name>A0A1N7G987_9EURY</name>
<keyword evidence="3" id="KW-1185">Reference proteome</keyword>
<reference evidence="3" key="1">
    <citation type="submission" date="2017-01" db="EMBL/GenBank/DDBJ databases">
        <authorList>
            <person name="Varghese N."/>
            <person name="Submissions S."/>
        </authorList>
    </citation>
    <scope>NUCLEOTIDE SEQUENCE [LARGE SCALE GENOMIC DNA]</scope>
    <source>
        <strain evidence="3">type strain: HArc-</strain>
    </source>
</reference>
<protein>
    <submittedName>
        <fullName evidence="2">Uncharacterized protein</fullName>
    </submittedName>
</protein>
<proteinExistence type="predicted"/>
<gene>
    <name evidence="2" type="ORF">SAMN05421752_110125</name>
</gene>
<feature type="region of interest" description="Disordered" evidence="1">
    <location>
        <begin position="1"/>
        <end position="35"/>
    </location>
</feature>
<feature type="compositionally biased region" description="Basic and acidic residues" evidence="1">
    <location>
        <begin position="1"/>
        <end position="10"/>
    </location>
</feature>
<evidence type="ECO:0000313" key="2">
    <source>
        <dbReference type="EMBL" id="SIS09026.1"/>
    </source>
</evidence>
<organism evidence="2 3">
    <name type="scientific">Natronorubrum thiooxidans</name>
    <dbReference type="NCBI Taxonomy" id="308853"/>
    <lineage>
        <taxon>Archaea</taxon>
        <taxon>Methanobacteriati</taxon>
        <taxon>Methanobacteriota</taxon>
        <taxon>Stenosarchaea group</taxon>
        <taxon>Halobacteria</taxon>
        <taxon>Halobacteriales</taxon>
        <taxon>Natrialbaceae</taxon>
        <taxon>Natronorubrum</taxon>
    </lineage>
</organism>